<feature type="compositionally biased region" description="Basic residues" evidence="4">
    <location>
        <begin position="80"/>
        <end position="92"/>
    </location>
</feature>
<accession>E4Z4E2</accession>
<keyword evidence="3" id="KW-0804">Transcription</keyword>
<feature type="region of interest" description="Disordered" evidence="4">
    <location>
        <begin position="80"/>
        <end position="99"/>
    </location>
</feature>
<dbReference type="Proteomes" id="UP000011014">
    <property type="component" value="Unassembled WGS sequence"/>
</dbReference>
<organism evidence="6">
    <name type="scientific">Oikopleura dioica</name>
    <name type="common">Tunicate</name>
    <dbReference type="NCBI Taxonomy" id="34765"/>
    <lineage>
        <taxon>Eukaryota</taxon>
        <taxon>Metazoa</taxon>
        <taxon>Chordata</taxon>
        <taxon>Tunicata</taxon>
        <taxon>Appendicularia</taxon>
        <taxon>Copelata</taxon>
        <taxon>Oikopleuridae</taxon>
        <taxon>Oikopleura</taxon>
    </lineage>
</organism>
<evidence type="ECO:0000256" key="1">
    <source>
        <dbReference type="ARBA" id="ARBA00023015"/>
    </source>
</evidence>
<evidence type="ECO:0000256" key="4">
    <source>
        <dbReference type="SAM" id="MobiDB-lite"/>
    </source>
</evidence>
<dbReference type="Pfam" id="PF00170">
    <property type="entry name" value="bZIP_1"/>
    <property type="match status" value="1"/>
</dbReference>
<sequence length="260" mass="29617">MSNFGFYSTFSDSAISTMSVQSTGSTSPLSASSNQFSLQASQHQNVPFNSYENDHDREAVSADIKVANASGANKQQLLRKMKKHARPGRKAKRADSELSEMELAKRELRRERNKEAARRCRQRRLDKTRTLEDEVNVLQHENHDLEYENYRLRQQLEHLRYQVEHFCHSQGIQLPQLAPNTSAPAVQMSYFDENAAAFPALAAHPPLAKQFNNCQSAAVNYSHNYKNEVHYQGRIVSQTASGVRKEVSLENKEQTIFMSL</sequence>
<dbReference type="PROSITE" id="PS00036">
    <property type="entry name" value="BZIP_BASIC"/>
    <property type="match status" value="1"/>
</dbReference>
<dbReference type="AlphaFoldDB" id="E4Z4E2"/>
<protein>
    <recommendedName>
        <fullName evidence="5">BZIP domain-containing protein</fullName>
    </recommendedName>
</protein>
<feature type="domain" description="BZIP" evidence="5">
    <location>
        <begin position="103"/>
        <end position="166"/>
    </location>
</feature>
<dbReference type="PANTHER" id="PTHR23351">
    <property type="entry name" value="FOS TRANSCRIPTION FACTOR-RELATED"/>
    <property type="match status" value="1"/>
</dbReference>
<evidence type="ECO:0000259" key="5">
    <source>
        <dbReference type="PROSITE" id="PS50217"/>
    </source>
</evidence>
<dbReference type="InterPro" id="IPR004827">
    <property type="entry name" value="bZIP"/>
</dbReference>
<dbReference type="GO" id="GO:0000978">
    <property type="term" value="F:RNA polymerase II cis-regulatory region sequence-specific DNA binding"/>
    <property type="evidence" value="ECO:0007669"/>
    <property type="project" value="TreeGrafter"/>
</dbReference>
<gene>
    <name evidence="6" type="ORF">GSOID_T00026272001</name>
</gene>
<dbReference type="GO" id="GO:0000981">
    <property type="term" value="F:DNA-binding transcription factor activity, RNA polymerase II-specific"/>
    <property type="evidence" value="ECO:0007669"/>
    <property type="project" value="TreeGrafter"/>
</dbReference>
<evidence type="ECO:0000256" key="3">
    <source>
        <dbReference type="ARBA" id="ARBA00023163"/>
    </source>
</evidence>
<evidence type="ECO:0000256" key="2">
    <source>
        <dbReference type="ARBA" id="ARBA00023125"/>
    </source>
</evidence>
<dbReference type="InterPro" id="IPR046347">
    <property type="entry name" value="bZIP_sf"/>
</dbReference>
<evidence type="ECO:0000313" key="6">
    <source>
        <dbReference type="EMBL" id="CBY42570.1"/>
    </source>
</evidence>
<keyword evidence="2" id="KW-0238">DNA-binding</keyword>
<dbReference type="SMART" id="SM00338">
    <property type="entry name" value="BRLZ"/>
    <property type="match status" value="1"/>
</dbReference>
<dbReference type="PROSITE" id="PS50217">
    <property type="entry name" value="BZIP"/>
    <property type="match status" value="1"/>
</dbReference>
<name>E4Z4E2_OIKDI</name>
<proteinExistence type="predicted"/>
<keyword evidence="1" id="KW-0805">Transcription regulation</keyword>
<reference evidence="6" key="1">
    <citation type="journal article" date="2010" name="Science">
        <title>Plasticity of animal genome architecture unmasked by rapid evolution of a pelagic tunicate.</title>
        <authorList>
            <person name="Denoeud F."/>
            <person name="Henriet S."/>
            <person name="Mungpakdee S."/>
            <person name="Aury J.M."/>
            <person name="Da Silva C."/>
            <person name="Brinkmann H."/>
            <person name="Mikhaleva J."/>
            <person name="Olsen L.C."/>
            <person name="Jubin C."/>
            <person name="Canestro C."/>
            <person name="Bouquet J.M."/>
            <person name="Danks G."/>
            <person name="Poulain J."/>
            <person name="Campsteijn C."/>
            <person name="Adamski M."/>
            <person name="Cross I."/>
            <person name="Yadetie F."/>
            <person name="Muffato M."/>
            <person name="Louis A."/>
            <person name="Butcher S."/>
            <person name="Tsagkogeorga G."/>
            <person name="Konrad A."/>
            <person name="Singh S."/>
            <person name="Jensen M.F."/>
            <person name="Cong E.H."/>
            <person name="Eikeseth-Otteraa H."/>
            <person name="Noel B."/>
            <person name="Anthouard V."/>
            <person name="Porcel B.M."/>
            <person name="Kachouri-Lafond R."/>
            <person name="Nishino A."/>
            <person name="Ugolini M."/>
            <person name="Chourrout P."/>
            <person name="Nishida H."/>
            <person name="Aasland R."/>
            <person name="Huzurbazar S."/>
            <person name="Westhof E."/>
            <person name="Delsuc F."/>
            <person name="Lehrach H."/>
            <person name="Reinhardt R."/>
            <person name="Weissenbach J."/>
            <person name="Roy S.W."/>
            <person name="Artiguenave F."/>
            <person name="Postlethwait J.H."/>
            <person name="Manak J.R."/>
            <person name="Thompson E.M."/>
            <person name="Jaillon O."/>
            <person name="Du Pasquier L."/>
            <person name="Boudinot P."/>
            <person name="Liberles D.A."/>
            <person name="Volff J.N."/>
            <person name="Philippe H."/>
            <person name="Lenhard B."/>
            <person name="Roest Crollius H."/>
            <person name="Wincker P."/>
            <person name="Chourrout D."/>
        </authorList>
    </citation>
    <scope>NUCLEOTIDE SEQUENCE [LARGE SCALE GENOMIC DNA]</scope>
</reference>
<dbReference type="GO" id="GO:0005634">
    <property type="term" value="C:nucleus"/>
    <property type="evidence" value="ECO:0007669"/>
    <property type="project" value="TreeGrafter"/>
</dbReference>
<dbReference type="PANTHER" id="PTHR23351:SF24">
    <property type="entry name" value="ACTIVATING TRANSCRIPTION FACTOR 3-RELATED"/>
    <property type="match status" value="1"/>
</dbReference>
<dbReference type="InterPro" id="IPR000837">
    <property type="entry name" value="AP-1"/>
</dbReference>
<feature type="compositionally biased region" description="Low complexity" evidence="4">
    <location>
        <begin position="22"/>
        <end position="33"/>
    </location>
</feature>
<feature type="region of interest" description="Disordered" evidence="4">
    <location>
        <begin position="20"/>
        <end position="41"/>
    </location>
</feature>
<dbReference type="PRINTS" id="PR00042">
    <property type="entry name" value="LEUZIPPRFOS"/>
</dbReference>
<dbReference type="EMBL" id="FN657290">
    <property type="protein sequence ID" value="CBY42570.1"/>
    <property type="molecule type" value="Genomic_DNA"/>
</dbReference>
<dbReference type="SUPFAM" id="SSF57959">
    <property type="entry name" value="Leucine zipper domain"/>
    <property type="match status" value="1"/>
</dbReference>
<dbReference type="Gene3D" id="1.20.5.170">
    <property type="match status" value="1"/>
</dbReference>